<evidence type="ECO:0000256" key="1">
    <source>
        <dbReference type="SAM" id="MobiDB-lite"/>
    </source>
</evidence>
<keyword evidence="4" id="KW-1185">Reference proteome</keyword>
<sequence length="541" mass="62633">MTPPTLTITLPPNQLHSSAKTLMGLPLELREQIWCHVLVTPAKYSLKHAFDCRYRHGHARPTSIEPAACMVLEPNVEIAEPKIYPWDESTHCRCAKRTGLNLLLVSRQVNHEAAPLFWTKNEFVFETSDQFTICVGARLRKEYRGMLRAVYIGSCSPLETERCTTWNLFSNEATPEPMQRWCQFWGVLNQCRGLRRLAMRPEAVKKHTTDMRRLGRTMPALERLELTHVERYLGRSTACERDWGCFRACGGIQRDAVFVRAEMPVEIRGEGVDLSQSGCRELYRRFTTNFCVYVNTIVRKRFLVPSDTDGDDGKIDFRAPGGIAQGLDDLRDEWEVDLPTGDTTRLTFMGVPQSRRTRIALAKERRARDVARQGAGLPRIGEEKAVEEVARRREQRSDAETCEDLHHRERVLEARRLKAVERKNSERREKKSEKQEVRRAMEQARELRRVERKRVVKVEKINVDEAEVREDAEEVLEEEQEKPVWKTKVKTIRPAKNSETKGGKRKGGMRKGDWEDAKESWREAWDEQNAHEGSPGLENEW</sequence>
<dbReference type="InterPro" id="IPR056632">
    <property type="entry name" value="DUF7730"/>
</dbReference>
<dbReference type="Pfam" id="PF24864">
    <property type="entry name" value="DUF7730"/>
    <property type="match status" value="1"/>
</dbReference>
<proteinExistence type="predicted"/>
<protein>
    <recommendedName>
        <fullName evidence="2">DUF7730 domain-containing protein</fullName>
    </recommendedName>
</protein>
<dbReference type="AlphaFoldDB" id="A0A8H6IND4"/>
<evidence type="ECO:0000313" key="3">
    <source>
        <dbReference type="EMBL" id="KAF6788448.1"/>
    </source>
</evidence>
<gene>
    <name evidence="3" type="ORF">CSOJ01_15012</name>
</gene>
<feature type="domain" description="DUF7730" evidence="2">
    <location>
        <begin position="22"/>
        <end position="199"/>
    </location>
</feature>
<evidence type="ECO:0000313" key="4">
    <source>
        <dbReference type="Proteomes" id="UP000652219"/>
    </source>
</evidence>
<feature type="region of interest" description="Disordered" evidence="1">
    <location>
        <begin position="468"/>
        <end position="541"/>
    </location>
</feature>
<evidence type="ECO:0000259" key="2">
    <source>
        <dbReference type="Pfam" id="PF24864"/>
    </source>
</evidence>
<feature type="compositionally biased region" description="Basic and acidic residues" evidence="1">
    <location>
        <begin position="510"/>
        <end position="530"/>
    </location>
</feature>
<reference evidence="3 4" key="1">
    <citation type="journal article" date="2020" name="Phytopathology">
        <title>Genome Sequence Resources of Colletotrichum truncatum, C. plurivorum, C. musicola, and C. sojae: Four Species Pathogenic to Soybean (Glycine max).</title>
        <authorList>
            <person name="Rogerio F."/>
            <person name="Boufleur T.R."/>
            <person name="Ciampi-Guillardi M."/>
            <person name="Sukno S.A."/>
            <person name="Thon M.R."/>
            <person name="Massola Junior N.S."/>
            <person name="Baroncelli R."/>
        </authorList>
    </citation>
    <scope>NUCLEOTIDE SEQUENCE [LARGE SCALE GENOMIC DNA]</scope>
    <source>
        <strain evidence="3 4">LFN0009</strain>
    </source>
</reference>
<name>A0A8H6IND4_9PEZI</name>
<accession>A0A8H6IND4</accession>
<dbReference type="EMBL" id="WIGN01000564">
    <property type="protein sequence ID" value="KAF6788448.1"/>
    <property type="molecule type" value="Genomic_DNA"/>
</dbReference>
<dbReference type="Proteomes" id="UP000652219">
    <property type="component" value="Unassembled WGS sequence"/>
</dbReference>
<feature type="compositionally biased region" description="Acidic residues" evidence="1">
    <location>
        <begin position="468"/>
        <end position="480"/>
    </location>
</feature>
<organism evidence="3 4">
    <name type="scientific">Colletotrichum sojae</name>
    <dbReference type="NCBI Taxonomy" id="2175907"/>
    <lineage>
        <taxon>Eukaryota</taxon>
        <taxon>Fungi</taxon>
        <taxon>Dikarya</taxon>
        <taxon>Ascomycota</taxon>
        <taxon>Pezizomycotina</taxon>
        <taxon>Sordariomycetes</taxon>
        <taxon>Hypocreomycetidae</taxon>
        <taxon>Glomerellales</taxon>
        <taxon>Glomerellaceae</taxon>
        <taxon>Colletotrichum</taxon>
        <taxon>Colletotrichum orchidearum species complex</taxon>
    </lineage>
</organism>
<dbReference type="PANTHER" id="PTHR38790">
    <property type="entry name" value="2EXR DOMAIN-CONTAINING PROTEIN-RELATED"/>
    <property type="match status" value="1"/>
</dbReference>
<comment type="caution">
    <text evidence="3">The sequence shown here is derived from an EMBL/GenBank/DDBJ whole genome shotgun (WGS) entry which is preliminary data.</text>
</comment>